<evidence type="ECO:0000256" key="5">
    <source>
        <dbReference type="ARBA" id="ARBA00023136"/>
    </source>
</evidence>
<keyword evidence="5 6" id="KW-0472">Membrane</keyword>
<evidence type="ECO:0000256" key="3">
    <source>
        <dbReference type="ARBA" id="ARBA00022692"/>
    </source>
</evidence>
<dbReference type="RefSeq" id="WP_221490068.1">
    <property type="nucleotide sequence ID" value="NZ_BAAAUI010000073.1"/>
</dbReference>
<gene>
    <name evidence="7" type="ORF">HNR67_005421</name>
</gene>
<dbReference type="InterPro" id="IPR001123">
    <property type="entry name" value="LeuE-type"/>
</dbReference>
<comment type="subcellular location">
    <subcellularLocation>
        <location evidence="1">Cell membrane</location>
        <topology evidence="1">Multi-pass membrane protein</topology>
    </subcellularLocation>
</comment>
<comment type="caution">
    <text evidence="7">The sequence shown here is derived from an EMBL/GenBank/DDBJ whole genome shotgun (WGS) entry which is preliminary data.</text>
</comment>
<keyword evidence="3 6" id="KW-0812">Transmembrane</keyword>
<dbReference type="AlphaFoldDB" id="A0A7W7CDU3"/>
<dbReference type="PANTHER" id="PTHR30086">
    <property type="entry name" value="ARGININE EXPORTER PROTEIN ARGO"/>
    <property type="match status" value="1"/>
</dbReference>
<dbReference type="Pfam" id="PF01810">
    <property type="entry name" value="LysE"/>
    <property type="match status" value="1"/>
</dbReference>
<evidence type="ECO:0000256" key="6">
    <source>
        <dbReference type="SAM" id="Phobius"/>
    </source>
</evidence>
<dbReference type="GO" id="GO:0005886">
    <property type="term" value="C:plasma membrane"/>
    <property type="evidence" value="ECO:0007669"/>
    <property type="project" value="UniProtKB-SubCell"/>
</dbReference>
<keyword evidence="2" id="KW-1003">Cell membrane</keyword>
<protein>
    <submittedName>
        <fullName evidence="7">Threonine/homoserine/homoserine lactone efflux protein</fullName>
    </submittedName>
</protein>
<keyword evidence="8" id="KW-1185">Reference proteome</keyword>
<keyword evidence="4 6" id="KW-1133">Transmembrane helix</keyword>
<name>A0A7W7CDU3_9PSEU</name>
<accession>A0A7W7CDU3</accession>
<evidence type="ECO:0000256" key="4">
    <source>
        <dbReference type="ARBA" id="ARBA00022989"/>
    </source>
</evidence>
<dbReference type="EMBL" id="JACHMH010000001">
    <property type="protein sequence ID" value="MBB4679303.1"/>
    <property type="molecule type" value="Genomic_DNA"/>
</dbReference>
<feature type="transmembrane region" description="Helical" evidence="6">
    <location>
        <begin position="181"/>
        <end position="199"/>
    </location>
</feature>
<evidence type="ECO:0000256" key="2">
    <source>
        <dbReference type="ARBA" id="ARBA00022475"/>
    </source>
</evidence>
<dbReference type="PANTHER" id="PTHR30086:SF20">
    <property type="entry name" value="ARGININE EXPORTER PROTEIN ARGO-RELATED"/>
    <property type="match status" value="1"/>
</dbReference>
<organism evidence="7 8">
    <name type="scientific">Crossiella cryophila</name>
    <dbReference type="NCBI Taxonomy" id="43355"/>
    <lineage>
        <taxon>Bacteria</taxon>
        <taxon>Bacillati</taxon>
        <taxon>Actinomycetota</taxon>
        <taxon>Actinomycetes</taxon>
        <taxon>Pseudonocardiales</taxon>
        <taxon>Pseudonocardiaceae</taxon>
        <taxon>Crossiella</taxon>
    </lineage>
</organism>
<proteinExistence type="predicted"/>
<feature type="transmembrane region" description="Helical" evidence="6">
    <location>
        <begin position="67"/>
        <end position="85"/>
    </location>
</feature>
<dbReference type="Proteomes" id="UP000533598">
    <property type="component" value="Unassembled WGS sequence"/>
</dbReference>
<evidence type="ECO:0000313" key="7">
    <source>
        <dbReference type="EMBL" id="MBB4679303.1"/>
    </source>
</evidence>
<feature type="transmembrane region" description="Helical" evidence="6">
    <location>
        <begin position="146"/>
        <end position="169"/>
    </location>
</feature>
<feature type="transmembrane region" description="Helical" evidence="6">
    <location>
        <begin position="37"/>
        <end position="60"/>
    </location>
</feature>
<reference evidence="7 8" key="1">
    <citation type="submission" date="2020-08" db="EMBL/GenBank/DDBJ databases">
        <title>Sequencing the genomes of 1000 actinobacteria strains.</title>
        <authorList>
            <person name="Klenk H.-P."/>
        </authorList>
    </citation>
    <scope>NUCLEOTIDE SEQUENCE [LARGE SCALE GENOMIC DNA]</scope>
    <source>
        <strain evidence="7 8">DSM 44230</strain>
    </source>
</reference>
<evidence type="ECO:0000313" key="8">
    <source>
        <dbReference type="Proteomes" id="UP000533598"/>
    </source>
</evidence>
<evidence type="ECO:0000256" key="1">
    <source>
        <dbReference type="ARBA" id="ARBA00004651"/>
    </source>
</evidence>
<sequence>MPVASLLTFWGVAALLIAVPGPDWAFAINAGLRRQVVPAAGGIVLGYLAMTLVVAAGLGLLISATPAALATLTVVGGVYLVWLGSKIVRSPATPPGAAEVPAGGRLRTLAQGMAVSGLNPKGLLVFVAMLPQFTDPAASWPLPLQLAALGLTFTATCGAVYLAVGAAADGLLRARPAVARLVSRISGVAMILIGALLLLERLL</sequence>
<dbReference type="GO" id="GO:0015171">
    <property type="term" value="F:amino acid transmembrane transporter activity"/>
    <property type="evidence" value="ECO:0007669"/>
    <property type="project" value="TreeGrafter"/>
</dbReference>